<organism evidence="1 2">
    <name type="scientific">Aldrovandia affinis</name>
    <dbReference type="NCBI Taxonomy" id="143900"/>
    <lineage>
        <taxon>Eukaryota</taxon>
        <taxon>Metazoa</taxon>
        <taxon>Chordata</taxon>
        <taxon>Craniata</taxon>
        <taxon>Vertebrata</taxon>
        <taxon>Euteleostomi</taxon>
        <taxon>Actinopterygii</taxon>
        <taxon>Neopterygii</taxon>
        <taxon>Teleostei</taxon>
        <taxon>Notacanthiformes</taxon>
        <taxon>Halosauridae</taxon>
        <taxon>Aldrovandia</taxon>
    </lineage>
</organism>
<protein>
    <submittedName>
        <fullName evidence="1">Uncharacterized protein</fullName>
    </submittedName>
</protein>
<evidence type="ECO:0000313" key="1">
    <source>
        <dbReference type="EMBL" id="KAJ8407712.1"/>
    </source>
</evidence>
<comment type="caution">
    <text evidence="1">The sequence shown here is derived from an EMBL/GenBank/DDBJ whole genome shotgun (WGS) entry which is preliminary data.</text>
</comment>
<accession>A0AAD7WSK6</accession>
<name>A0AAD7WSK6_9TELE</name>
<dbReference type="AlphaFoldDB" id="A0AAD7WSK6"/>
<sequence length="67" mass="7293">MATQAKESFCYEENVKSKAMFSISAAFGKAEQFKASPSPHFAALSAPPFGCPRVEARETQRPPVSEL</sequence>
<dbReference type="EMBL" id="JAINUG010000037">
    <property type="protein sequence ID" value="KAJ8407712.1"/>
    <property type="molecule type" value="Genomic_DNA"/>
</dbReference>
<dbReference type="Proteomes" id="UP001221898">
    <property type="component" value="Unassembled WGS sequence"/>
</dbReference>
<keyword evidence="2" id="KW-1185">Reference proteome</keyword>
<reference evidence="1" key="1">
    <citation type="journal article" date="2023" name="Science">
        <title>Genome structures resolve the early diversification of teleost fishes.</title>
        <authorList>
            <person name="Parey E."/>
            <person name="Louis A."/>
            <person name="Montfort J."/>
            <person name="Bouchez O."/>
            <person name="Roques C."/>
            <person name="Iampietro C."/>
            <person name="Lluch J."/>
            <person name="Castinel A."/>
            <person name="Donnadieu C."/>
            <person name="Desvignes T."/>
            <person name="Floi Bucao C."/>
            <person name="Jouanno E."/>
            <person name="Wen M."/>
            <person name="Mejri S."/>
            <person name="Dirks R."/>
            <person name="Jansen H."/>
            <person name="Henkel C."/>
            <person name="Chen W.J."/>
            <person name="Zahm M."/>
            <person name="Cabau C."/>
            <person name="Klopp C."/>
            <person name="Thompson A.W."/>
            <person name="Robinson-Rechavi M."/>
            <person name="Braasch I."/>
            <person name="Lecointre G."/>
            <person name="Bobe J."/>
            <person name="Postlethwait J.H."/>
            <person name="Berthelot C."/>
            <person name="Roest Crollius H."/>
            <person name="Guiguen Y."/>
        </authorList>
    </citation>
    <scope>NUCLEOTIDE SEQUENCE</scope>
    <source>
        <strain evidence="1">NC1722</strain>
    </source>
</reference>
<proteinExistence type="predicted"/>
<gene>
    <name evidence="1" type="ORF">AAFF_G00267560</name>
</gene>
<evidence type="ECO:0000313" key="2">
    <source>
        <dbReference type="Proteomes" id="UP001221898"/>
    </source>
</evidence>